<dbReference type="PROSITE" id="PS50949">
    <property type="entry name" value="HTH_GNTR"/>
    <property type="match status" value="1"/>
</dbReference>
<dbReference type="Gene3D" id="3.40.1410.10">
    <property type="entry name" value="Chorismate lyase-like"/>
    <property type="match status" value="1"/>
</dbReference>
<dbReference type="Pfam" id="PF07702">
    <property type="entry name" value="UTRA"/>
    <property type="match status" value="1"/>
</dbReference>
<name>A0AAE3YKQ2_9ACTN</name>
<dbReference type="GO" id="GO:0003677">
    <property type="term" value="F:DNA binding"/>
    <property type="evidence" value="ECO:0007669"/>
    <property type="project" value="UniProtKB-KW"/>
</dbReference>
<evidence type="ECO:0000256" key="2">
    <source>
        <dbReference type="ARBA" id="ARBA00023125"/>
    </source>
</evidence>
<dbReference type="Proteomes" id="UP001183643">
    <property type="component" value="Unassembled WGS sequence"/>
</dbReference>
<evidence type="ECO:0000256" key="3">
    <source>
        <dbReference type="ARBA" id="ARBA00023163"/>
    </source>
</evidence>
<dbReference type="GO" id="GO:0003700">
    <property type="term" value="F:DNA-binding transcription factor activity"/>
    <property type="evidence" value="ECO:0007669"/>
    <property type="project" value="InterPro"/>
</dbReference>
<dbReference type="Gene3D" id="1.10.10.10">
    <property type="entry name" value="Winged helix-like DNA-binding domain superfamily/Winged helix DNA-binding domain"/>
    <property type="match status" value="1"/>
</dbReference>
<dbReference type="InterPro" id="IPR000524">
    <property type="entry name" value="Tscrpt_reg_HTH_GntR"/>
</dbReference>
<dbReference type="Pfam" id="PF00392">
    <property type="entry name" value="GntR"/>
    <property type="match status" value="1"/>
</dbReference>
<feature type="domain" description="HTH gntR-type" evidence="4">
    <location>
        <begin position="14"/>
        <end position="82"/>
    </location>
</feature>
<dbReference type="SMART" id="SM00866">
    <property type="entry name" value="UTRA"/>
    <property type="match status" value="1"/>
</dbReference>
<dbReference type="AlphaFoldDB" id="A0AAE3YKQ2"/>
<dbReference type="GO" id="GO:0045892">
    <property type="term" value="P:negative regulation of DNA-templated transcription"/>
    <property type="evidence" value="ECO:0007669"/>
    <property type="project" value="TreeGrafter"/>
</dbReference>
<evidence type="ECO:0000313" key="5">
    <source>
        <dbReference type="EMBL" id="MDR7274194.1"/>
    </source>
</evidence>
<dbReference type="InterPro" id="IPR011663">
    <property type="entry name" value="UTRA"/>
</dbReference>
<proteinExistence type="predicted"/>
<dbReference type="InterPro" id="IPR036390">
    <property type="entry name" value="WH_DNA-bd_sf"/>
</dbReference>
<evidence type="ECO:0000259" key="4">
    <source>
        <dbReference type="PROSITE" id="PS50949"/>
    </source>
</evidence>
<dbReference type="InterPro" id="IPR028978">
    <property type="entry name" value="Chorismate_lyase_/UTRA_dom_sf"/>
</dbReference>
<dbReference type="RefSeq" id="WP_310363577.1">
    <property type="nucleotide sequence ID" value="NZ_JAVDYB010000001.1"/>
</dbReference>
<dbReference type="SUPFAM" id="SSF46785">
    <property type="entry name" value="Winged helix' DNA-binding domain"/>
    <property type="match status" value="1"/>
</dbReference>
<organism evidence="5 6">
    <name type="scientific">Catenuloplanes atrovinosus</name>
    <dbReference type="NCBI Taxonomy" id="137266"/>
    <lineage>
        <taxon>Bacteria</taxon>
        <taxon>Bacillati</taxon>
        <taxon>Actinomycetota</taxon>
        <taxon>Actinomycetes</taxon>
        <taxon>Micromonosporales</taxon>
        <taxon>Micromonosporaceae</taxon>
        <taxon>Catenuloplanes</taxon>
    </lineage>
</organism>
<evidence type="ECO:0000256" key="1">
    <source>
        <dbReference type="ARBA" id="ARBA00023015"/>
    </source>
</evidence>
<evidence type="ECO:0000313" key="6">
    <source>
        <dbReference type="Proteomes" id="UP001183643"/>
    </source>
</evidence>
<dbReference type="EMBL" id="JAVDYB010000001">
    <property type="protein sequence ID" value="MDR7274194.1"/>
    <property type="molecule type" value="Genomic_DNA"/>
</dbReference>
<keyword evidence="2 5" id="KW-0238">DNA-binding</keyword>
<protein>
    <submittedName>
        <fullName evidence="5">DNA-binding GntR family transcriptional regulator</fullName>
    </submittedName>
</protein>
<sequence length="245" mass="26624">MPLPPIDLDRSATDPLYLQVSTALVHAIETGLLAPGERLPDEVSFAASLGVSRPTMRRAIEELRADGLLTRKRGAGTRVNDLQVRRRVALTSLHDDLTAAGRHPTTRVLAFDPLAVDRHASRMLGLPDGERLIHCERLRYADGAPLAILRNWLPPRFASVTAADLATHGLYHLLGAQNGRPSVAKQQITARAATAAQARLLDIGPGAPLIAMQRTAFDAAGTAVEFADNLYRADHYTIDVTVYHR</sequence>
<dbReference type="InterPro" id="IPR036388">
    <property type="entry name" value="WH-like_DNA-bd_sf"/>
</dbReference>
<accession>A0AAE3YKQ2</accession>
<dbReference type="SUPFAM" id="SSF64288">
    <property type="entry name" value="Chorismate lyase-like"/>
    <property type="match status" value="1"/>
</dbReference>
<dbReference type="PANTHER" id="PTHR44846">
    <property type="entry name" value="MANNOSYL-D-GLYCERATE TRANSPORT/METABOLISM SYSTEM REPRESSOR MNGR-RELATED"/>
    <property type="match status" value="1"/>
</dbReference>
<dbReference type="PANTHER" id="PTHR44846:SF17">
    <property type="entry name" value="GNTR-FAMILY TRANSCRIPTIONAL REGULATOR"/>
    <property type="match status" value="1"/>
</dbReference>
<keyword evidence="3" id="KW-0804">Transcription</keyword>
<comment type="caution">
    <text evidence="5">The sequence shown here is derived from an EMBL/GenBank/DDBJ whole genome shotgun (WGS) entry which is preliminary data.</text>
</comment>
<reference evidence="5" key="1">
    <citation type="submission" date="2023-07" db="EMBL/GenBank/DDBJ databases">
        <title>Sequencing the genomes of 1000 actinobacteria strains.</title>
        <authorList>
            <person name="Klenk H.-P."/>
        </authorList>
    </citation>
    <scope>NUCLEOTIDE SEQUENCE</scope>
    <source>
        <strain evidence="5">DSM 44707</strain>
    </source>
</reference>
<gene>
    <name evidence="5" type="ORF">J2S41_000972</name>
</gene>
<keyword evidence="1" id="KW-0805">Transcription regulation</keyword>
<keyword evidence="6" id="KW-1185">Reference proteome</keyword>
<dbReference type="CDD" id="cd07377">
    <property type="entry name" value="WHTH_GntR"/>
    <property type="match status" value="1"/>
</dbReference>
<dbReference type="InterPro" id="IPR050679">
    <property type="entry name" value="Bact_HTH_transcr_reg"/>
</dbReference>
<dbReference type="SMART" id="SM00345">
    <property type="entry name" value="HTH_GNTR"/>
    <property type="match status" value="1"/>
</dbReference>
<dbReference type="PRINTS" id="PR00035">
    <property type="entry name" value="HTHGNTR"/>
</dbReference>